<protein>
    <submittedName>
        <fullName evidence="2">Uncharacterized protein</fullName>
    </submittedName>
</protein>
<feature type="non-terminal residue" evidence="2">
    <location>
        <position position="76"/>
    </location>
</feature>
<keyword evidence="1" id="KW-0812">Transmembrane</keyword>
<comment type="caution">
    <text evidence="2">The sequence shown here is derived from an EMBL/GenBank/DDBJ whole genome shotgun (WGS) entry which is preliminary data.</text>
</comment>
<dbReference type="EMBL" id="CAJNDS010002238">
    <property type="protein sequence ID" value="CAE7388667.1"/>
    <property type="molecule type" value="Genomic_DNA"/>
</dbReference>
<sequence length="76" mass="8229">MGAAPFVEVVQRHWDFRPSLASARRAGECCHPFLEQFLGLGALLETAGALTAASWAALVVVVYRLEGQQHSDANAY</sequence>
<evidence type="ECO:0000313" key="3">
    <source>
        <dbReference type="Proteomes" id="UP000604046"/>
    </source>
</evidence>
<dbReference type="AlphaFoldDB" id="A0A812QDF9"/>
<keyword evidence="1" id="KW-0472">Membrane</keyword>
<evidence type="ECO:0000256" key="1">
    <source>
        <dbReference type="SAM" id="Phobius"/>
    </source>
</evidence>
<evidence type="ECO:0000313" key="2">
    <source>
        <dbReference type="EMBL" id="CAE7388667.1"/>
    </source>
</evidence>
<proteinExistence type="predicted"/>
<reference evidence="2" key="1">
    <citation type="submission" date="2021-02" db="EMBL/GenBank/DDBJ databases">
        <authorList>
            <person name="Dougan E. K."/>
            <person name="Rhodes N."/>
            <person name="Thang M."/>
            <person name="Chan C."/>
        </authorList>
    </citation>
    <scope>NUCLEOTIDE SEQUENCE</scope>
</reference>
<accession>A0A812QDF9</accession>
<organism evidence="2 3">
    <name type="scientific">Symbiodinium natans</name>
    <dbReference type="NCBI Taxonomy" id="878477"/>
    <lineage>
        <taxon>Eukaryota</taxon>
        <taxon>Sar</taxon>
        <taxon>Alveolata</taxon>
        <taxon>Dinophyceae</taxon>
        <taxon>Suessiales</taxon>
        <taxon>Symbiodiniaceae</taxon>
        <taxon>Symbiodinium</taxon>
    </lineage>
</organism>
<keyword evidence="3" id="KW-1185">Reference proteome</keyword>
<feature type="transmembrane region" description="Helical" evidence="1">
    <location>
        <begin position="42"/>
        <end position="63"/>
    </location>
</feature>
<dbReference type="Proteomes" id="UP000604046">
    <property type="component" value="Unassembled WGS sequence"/>
</dbReference>
<name>A0A812QDF9_9DINO</name>
<gene>
    <name evidence="2" type="ORF">SNAT2548_LOCUS21193</name>
</gene>
<keyword evidence="1" id="KW-1133">Transmembrane helix</keyword>